<dbReference type="InterPro" id="IPR006016">
    <property type="entry name" value="UspA"/>
</dbReference>
<dbReference type="NCBIfam" id="NF008380">
    <property type="entry name" value="PRK11175.1"/>
    <property type="match status" value="1"/>
</dbReference>
<accession>A0ABY5GIL1</accession>
<feature type="domain" description="UspA" evidence="5">
    <location>
        <begin position="176"/>
        <end position="299"/>
    </location>
</feature>
<dbReference type="CDD" id="cd23660">
    <property type="entry name" value="USP-E_repeat2"/>
    <property type="match status" value="1"/>
</dbReference>
<evidence type="ECO:0000259" key="5">
    <source>
        <dbReference type="Pfam" id="PF00582"/>
    </source>
</evidence>
<proteinExistence type="inferred from homology"/>
<evidence type="ECO:0000256" key="3">
    <source>
        <dbReference type="ARBA" id="ARBA00022490"/>
    </source>
</evidence>
<evidence type="ECO:0000313" key="7">
    <source>
        <dbReference type="Proteomes" id="UP001057998"/>
    </source>
</evidence>
<evidence type="ECO:0000256" key="2">
    <source>
        <dbReference type="ARBA" id="ARBA00008791"/>
    </source>
</evidence>
<keyword evidence="7" id="KW-1185">Reference proteome</keyword>
<keyword evidence="3" id="KW-0963">Cytoplasm</keyword>
<gene>
    <name evidence="6" type="primary">uspE</name>
    <name evidence="6" type="ORF">NNL38_07820</name>
</gene>
<comment type="function">
    <text evidence="4">Required for resistance to DNA-damaging agents.</text>
</comment>
<dbReference type="PANTHER" id="PTHR47892">
    <property type="entry name" value="UNIVERSAL STRESS PROTEIN E"/>
    <property type="match status" value="1"/>
</dbReference>
<dbReference type="Gene3D" id="3.40.50.12370">
    <property type="match status" value="1"/>
</dbReference>
<evidence type="ECO:0000256" key="1">
    <source>
        <dbReference type="ARBA" id="ARBA00004496"/>
    </source>
</evidence>
<organism evidence="6 7">
    <name type="scientific">Photobacterium atrarenae</name>
    <dbReference type="NCBI Taxonomy" id="865757"/>
    <lineage>
        <taxon>Bacteria</taxon>
        <taxon>Pseudomonadati</taxon>
        <taxon>Pseudomonadota</taxon>
        <taxon>Gammaproteobacteria</taxon>
        <taxon>Vibrionales</taxon>
        <taxon>Vibrionaceae</taxon>
        <taxon>Photobacterium</taxon>
    </lineage>
</organism>
<comment type="subcellular location">
    <subcellularLocation>
        <location evidence="1">Cytoplasm</location>
    </subcellularLocation>
</comment>
<reference evidence="6" key="1">
    <citation type="submission" date="2022-07" db="EMBL/GenBank/DDBJ databases">
        <title>Genome sequencing of Photobacterium atrarenae GJH2-4.</title>
        <authorList>
            <person name="Park S.-J."/>
        </authorList>
    </citation>
    <scope>NUCLEOTIDE SEQUENCE</scope>
    <source>
        <strain evidence="6">GJH2-4</strain>
    </source>
</reference>
<name>A0ABY5GIL1_9GAMM</name>
<dbReference type="PANTHER" id="PTHR47892:SF1">
    <property type="entry name" value="UNIVERSAL STRESS PROTEIN E"/>
    <property type="match status" value="1"/>
</dbReference>
<dbReference type="EMBL" id="CP101508">
    <property type="protein sequence ID" value="UTV29120.1"/>
    <property type="molecule type" value="Genomic_DNA"/>
</dbReference>
<evidence type="ECO:0000313" key="6">
    <source>
        <dbReference type="EMBL" id="UTV29120.1"/>
    </source>
</evidence>
<feature type="domain" description="UspA" evidence="5">
    <location>
        <begin position="4"/>
        <end position="147"/>
    </location>
</feature>
<dbReference type="SUPFAM" id="SSF52402">
    <property type="entry name" value="Adenine nucleotide alpha hydrolases-like"/>
    <property type="match status" value="2"/>
</dbReference>
<evidence type="ECO:0000256" key="4">
    <source>
        <dbReference type="ARBA" id="ARBA00037131"/>
    </source>
</evidence>
<sequence>MTKYSNILVVADPEQDHQPALSRAVDLAKCSQDVTITLFLAIYDFSYEMTSMLSADERQAMRRGVVMQREEWLKDIIQPYLDEGFHIELSVVWHNRPYEAIIAEVFSKEHDLLIKATHDHDKIGSVIFTPTDWHLLRKCPCPVLMVKEHSWPENGKIIASVNLAADSETHDKLNDAIVTEALSMAETVGAEVHLVNAYPSTPVNITIELPEFDPASYSDAVRGHHLTSMKALRHKHGLPEEQTHVVEGLPEDVIPNVAKELDAELVILGTTGRTGLSAVFIGNTAEHTIDRLNCDLLALKPEGYVSPLSPHPEQDKIS</sequence>
<dbReference type="Proteomes" id="UP001057998">
    <property type="component" value="Chromosome 1"/>
</dbReference>
<comment type="similarity">
    <text evidence="2">Belongs to the universal stress protein A family.</text>
</comment>
<protein>
    <submittedName>
        <fullName evidence="6">Universal stress protein UspE</fullName>
    </submittedName>
</protein>
<dbReference type="Pfam" id="PF00582">
    <property type="entry name" value="Usp"/>
    <property type="match status" value="2"/>
</dbReference>
<dbReference type="RefSeq" id="WP_255390452.1">
    <property type="nucleotide sequence ID" value="NZ_CP101508.1"/>
</dbReference>